<dbReference type="InterPro" id="IPR024185">
    <property type="entry name" value="FTHF_cligase-like_sf"/>
</dbReference>
<dbReference type="OrthoDB" id="433414at2759"/>
<dbReference type="SUPFAM" id="SSF100950">
    <property type="entry name" value="NagB/RpiA/CoA transferase-like"/>
    <property type="match status" value="1"/>
</dbReference>
<dbReference type="PANTHER" id="PTHR13017:SF0">
    <property type="entry name" value="METHENYLTETRAHYDROFOLATE SYNTHASE DOMAIN-CONTAINING PROTEIN"/>
    <property type="match status" value="1"/>
</dbReference>
<evidence type="ECO:0000313" key="1">
    <source>
        <dbReference type="EMBL" id="KIV85086.1"/>
    </source>
</evidence>
<dbReference type="InterPro" id="IPR002698">
    <property type="entry name" value="FTHF_cligase"/>
</dbReference>
<reference evidence="1 2" key="1">
    <citation type="submission" date="2015-01" db="EMBL/GenBank/DDBJ databases">
        <title>The Genome Sequence of Exophiala sideris CBS121828.</title>
        <authorList>
            <consortium name="The Broad Institute Genomics Platform"/>
            <person name="Cuomo C."/>
            <person name="de Hoog S."/>
            <person name="Gorbushina A."/>
            <person name="Stielow B."/>
            <person name="Teixiera M."/>
            <person name="Abouelleil A."/>
            <person name="Chapman S.B."/>
            <person name="Priest M."/>
            <person name="Young S.K."/>
            <person name="Wortman J."/>
            <person name="Nusbaum C."/>
            <person name="Birren B."/>
        </authorList>
    </citation>
    <scope>NUCLEOTIDE SEQUENCE [LARGE SCALE GENOMIC DNA]</scope>
    <source>
        <strain evidence="1 2">CBS 121828</strain>
    </source>
</reference>
<dbReference type="EMBL" id="KN846951">
    <property type="protein sequence ID" value="KIV85086.1"/>
    <property type="molecule type" value="Genomic_DNA"/>
</dbReference>
<dbReference type="HOGENOM" id="CLU_031500_2_0_1"/>
<dbReference type="PANTHER" id="PTHR13017">
    <property type="entry name" value="5-FORMYLTETRAHYDROFOLATE CYCLO-LIGASE-RELATED"/>
    <property type="match status" value="1"/>
</dbReference>
<dbReference type="STRING" id="1016849.A0A0D1XB32"/>
<accession>A0A0D1XB32</accession>
<dbReference type="Proteomes" id="UP000053599">
    <property type="component" value="Unassembled WGS sequence"/>
</dbReference>
<name>A0A0D1XB32_9EURO</name>
<dbReference type="Gene3D" id="3.40.50.10420">
    <property type="entry name" value="NagB/RpiA/CoA transferase-like"/>
    <property type="match status" value="1"/>
</dbReference>
<dbReference type="Pfam" id="PF01812">
    <property type="entry name" value="5-FTHF_cyc-lig"/>
    <property type="match status" value="1"/>
</dbReference>
<evidence type="ECO:0008006" key="3">
    <source>
        <dbReference type="Google" id="ProtNLM"/>
    </source>
</evidence>
<evidence type="ECO:0000313" key="2">
    <source>
        <dbReference type="Proteomes" id="UP000053599"/>
    </source>
</evidence>
<protein>
    <recommendedName>
        <fullName evidence="3">5-formyltetrahydrofolate cyclo-ligase</fullName>
    </recommendedName>
</protein>
<dbReference type="InterPro" id="IPR037171">
    <property type="entry name" value="NagB/RpiA_transferase-like"/>
</dbReference>
<dbReference type="GO" id="GO:0005737">
    <property type="term" value="C:cytoplasm"/>
    <property type="evidence" value="ECO:0007669"/>
    <property type="project" value="TreeGrafter"/>
</dbReference>
<dbReference type="AlphaFoldDB" id="A0A0D1XB32"/>
<organism evidence="1 2">
    <name type="scientific">Exophiala sideris</name>
    <dbReference type="NCBI Taxonomy" id="1016849"/>
    <lineage>
        <taxon>Eukaryota</taxon>
        <taxon>Fungi</taxon>
        <taxon>Dikarya</taxon>
        <taxon>Ascomycota</taxon>
        <taxon>Pezizomycotina</taxon>
        <taxon>Eurotiomycetes</taxon>
        <taxon>Chaetothyriomycetidae</taxon>
        <taxon>Chaetothyriales</taxon>
        <taxon>Herpotrichiellaceae</taxon>
        <taxon>Exophiala</taxon>
    </lineage>
</organism>
<gene>
    <name evidence="1" type="ORF">PV11_00821</name>
</gene>
<proteinExistence type="predicted"/>
<sequence length="259" mass="29182">MALEHKDKIRHVVWPRLREVALPDSRFHYDFSSFIADFQGSDQATERLCSLPCYKNTQVVFITPDNCLEQLRFRALCDGKKVLVTTYGICRGFWLLDPAVIKTTQQRQLASLLDAMERPGLGKHITLSEMQSLGLEVELMVTGTGAINYAGIRFGKGHGFFDLEWAMLTSINVVALSIPCIAIVHDCQLLDEELHPEEFDTVCDFIVTPTSIYEAGQQGTVHKPSCGILWDKLQPGMLEDIPPLRELQILQKTKMTLSN</sequence>